<sequence>MVVFCKMISVRCIFQLPYDLWDTFWKHPRTQEVWEPLEMTKEIITMASFGGHGQNPMVLVGHDRFVIRCLRYMSAQMLPFRSLSARRLGGFGMGKGGNGLPGTFVYALVDVVMLRYRRDSQDFAPRNLGRLLNRICHNLMAQDLDEILVVNARDYDAMFPKTRVFEVEFEARFLSVRDGKASMTSSVEGLGSLRYRADRSSITADFILIRWSIALSGSCGPFRFPELWLCV</sequence>
<dbReference type="Proteomes" id="UP000601435">
    <property type="component" value="Unassembled WGS sequence"/>
</dbReference>
<keyword evidence="2" id="KW-1185">Reference proteome</keyword>
<evidence type="ECO:0000313" key="1">
    <source>
        <dbReference type="EMBL" id="CAE7663215.1"/>
    </source>
</evidence>
<gene>
    <name evidence="1" type="primary">SCN10A</name>
    <name evidence="1" type="ORF">SNEC2469_LOCUS18891</name>
</gene>
<proteinExistence type="predicted"/>
<protein>
    <submittedName>
        <fullName evidence="1">SCN10A protein</fullName>
    </submittedName>
</protein>
<reference evidence="1" key="1">
    <citation type="submission" date="2021-02" db="EMBL/GenBank/DDBJ databases">
        <authorList>
            <person name="Dougan E. K."/>
            <person name="Rhodes N."/>
            <person name="Thang M."/>
            <person name="Chan C."/>
        </authorList>
    </citation>
    <scope>NUCLEOTIDE SEQUENCE</scope>
</reference>
<dbReference type="EMBL" id="CAJNJA010032039">
    <property type="protein sequence ID" value="CAE7663215.1"/>
    <property type="molecule type" value="Genomic_DNA"/>
</dbReference>
<evidence type="ECO:0000313" key="2">
    <source>
        <dbReference type="Proteomes" id="UP000601435"/>
    </source>
</evidence>
<accession>A0A812W901</accession>
<name>A0A812W901_9DINO</name>
<organism evidence="1 2">
    <name type="scientific">Symbiodinium necroappetens</name>
    <dbReference type="NCBI Taxonomy" id="1628268"/>
    <lineage>
        <taxon>Eukaryota</taxon>
        <taxon>Sar</taxon>
        <taxon>Alveolata</taxon>
        <taxon>Dinophyceae</taxon>
        <taxon>Suessiales</taxon>
        <taxon>Symbiodiniaceae</taxon>
        <taxon>Symbiodinium</taxon>
    </lineage>
</organism>
<dbReference type="AlphaFoldDB" id="A0A812W901"/>
<comment type="caution">
    <text evidence="1">The sequence shown here is derived from an EMBL/GenBank/DDBJ whole genome shotgun (WGS) entry which is preliminary data.</text>
</comment>